<protein>
    <submittedName>
        <fullName evidence="1">Uncharacterized protein</fullName>
    </submittedName>
</protein>
<accession>A0A0F9DI66</accession>
<evidence type="ECO:0000313" key="1">
    <source>
        <dbReference type="EMBL" id="KKL61319.1"/>
    </source>
</evidence>
<proteinExistence type="predicted"/>
<name>A0A0F9DI66_9ZZZZ</name>
<reference evidence="1" key="1">
    <citation type="journal article" date="2015" name="Nature">
        <title>Complex archaea that bridge the gap between prokaryotes and eukaryotes.</title>
        <authorList>
            <person name="Spang A."/>
            <person name="Saw J.H."/>
            <person name="Jorgensen S.L."/>
            <person name="Zaremba-Niedzwiedzka K."/>
            <person name="Martijn J."/>
            <person name="Lind A.E."/>
            <person name="van Eijk R."/>
            <person name="Schleper C."/>
            <person name="Guy L."/>
            <person name="Ettema T.J."/>
        </authorList>
    </citation>
    <scope>NUCLEOTIDE SEQUENCE</scope>
</reference>
<gene>
    <name evidence="1" type="ORF">LCGC14_2196490</name>
</gene>
<dbReference type="EMBL" id="LAZR01028855">
    <property type="protein sequence ID" value="KKL61319.1"/>
    <property type="molecule type" value="Genomic_DNA"/>
</dbReference>
<organism evidence="1">
    <name type="scientific">marine sediment metagenome</name>
    <dbReference type="NCBI Taxonomy" id="412755"/>
    <lineage>
        <taxon>unclassified sequences</taxon>
        <taxon>metagenomes</taxon>
        <taxon>ecological metagenomes</taxon>
    </lineage>
</organism>
<dbReference type="AlphaFoldDB" id="A0A0F9DI66"/>
<sequence length="133" mass="15391">MQTKDKVEFIRQQAIKANPEIVELKFGCEVIIKDGKNGKIIYESDTGTLVIAGRELPITFKGSVTEIIGRPIRLADVLYAIKEKQKLYHKDLIGLIEDKMINVMLSWNLKDDNLENQYEETIDFIYKILKHHD</sequence>
<comment type="caution">
    <text evidence="1">The sequence shown here is derived from an EMBL/GenBank/DDBJ whole genome shotgun (WGS) entry which is preliminary data.</text>
</comment>